<keyword evidence="3" id="KW-0702">S-nitrosylation</keyword>
<keyword evidence="7" id="KW-0479">Metal-binding</keyword>
<dbReference type="AlphaFoldDB" id="A0AAN7KY93"/>
<dbReference type="EMBL" id="JAXQNO010000019">
    <property type="protein sequence ID" value="KAK4775316.1"/>
    <property type="molecule type" value="Genomic_DNA"/>
</dbReference>
<feature type="binding site" evidence="7">
    <location>
        <position position="164"/>
    </location>
    <ligand>
        <name>Zn(2+)</name>
        <dbReference type="ChEBI" id="CHEBI:29105"/>
    </ligand>
</feature>
<evidence type="ECO:0000313" key="11">
    <source>
        <dbReference type="Proteomes" id="UP001346149"/>
    </source>
</evidence>
<keyword evidence="5 8" id="KW-0456">Lyase</keyword>
<evidence type="ECO:0000256" key="3">
    <source>
        <dbReference type="ARBA" id="ARBA00022799"/>
    </source>
</evidence>
<name>A0AAN7KY93_TRANT</name>
<evidence type="ECO:0000256" key="8">
    <source>
        <dbReference type="RuleBase" id="RU003956"/>
    </source>
</evidence>
<protein>
    <recommendedName>
        <fullName evidence="2 8">Carbonic anhydrase</fullName>
        <ecNumber evidence="2 8">4.2.1.1</ecNumber>
    </recommendedName>
    <alternativeName>
        <fullName evidence="8">Carbonate dehydratase</fullName>
    </alternativeName>
</protein>
<comment type="catalytic activity">
    <reaction evidence="6 8">
        <text>hydrogencarbonate + H(+) = CO2 + H2O</text>
        <dbReference type="Rhea" id="RHEA:10748"/>
        <dbReference type="ChEBI" id="CHEBI:15377"/>
        <dbReference type="ChEBI" id="CHEBI:15378"/>
        <dbReference type="ChEBI" id="CHEBI:16526"/>
        <dbReference type="ChEBI" id="CHEBI:17544"/>
        <dbReference type="EC" id="4.2.1.1"/>
    </reaction>
</comment>
<evidence type="ECO:0000256" key="7">
    <source>
        <dbReference type="PIRSR" id="PIRSR601765-1"/>
    </source>
</evidence>
<dbReference type="SMART" id="SM00947">
    <property type="entry name" value="Pro_CA"/>
    <property type="match status" value="1"/>
</dbReference>
<evidence type="ECO:0000256" key="4">
    <source>
        <dbReference type="ARBA" id="ARBA00022833"/>
    </source>
</evidence>
<dbReference type="EC" id="4.2.1.1" evidence="2 8"/>
<evidence type="ECO:0000256" key="6">
    <source>
        <dbReference type="ARBA" id="ARBA00048348"/>
    </source>
</evidence>
<feature type="region of interest" description="Disordered" evidence="9">
    <location>
        <begin position="29"/>
        <end position="54"/>
    </location>
</feature>
<proteinExistence type="inferred from homology"/>
<feature type="binding site" evidence="7">
    <location>
        <position position="224"/>
    </location>
    <ligand>
        <name>Zn(2+)</name>
        <dbReference type="ChEBI" id="CHEBI:29105"/>
    </ligand>
</feature>
<evidence type="ECO:0000256" key="5">
    <source>
        <dbReference type="ARBA" id="ARBA00023239"/>
    </source>
</evidence>
<dbReference type="GO" id="GO:0004089">
    <property type="term" value="F:carbonate dehydratase activity"/>
    <property type="evidence" value="ECO:0007669"/>
    <property type="project" value="UniProtKB-UniRule"/>
</dbReference>
<gene>
    <name evidence="10" type="ORF">SAY86_010251</name>
</gene>
<comment type="cofactor">
    <cofactor evidence="7">
        <name>Zn(2+)</name>
        <dbReference type="ChEBI" id="CHEBI:29105"/>
    </cofactor>
    <text evidence="7">Binds 1 zinc ion per subunit.</text>
</comment>
<dbReference type="PROSITE" id="PS00705">
    <property type="entry name" value="PROK_CO2_ANHYDRASE_2"/>
    <property type="match status" value="1"/>
</dbReference>
<accession>A0AAN7KY93</accession>
<dbReference type="InterPro" id="IPR036874">
    <property type="entry name" value="Carbonic_anhydrase_sf"/>
</dbReference>
<dbReference type="GO" id="GO:0008270">
    <property type="term" value="F:zinc ion binding"/>
    <property type="evidence" value="ECO:0007669"/>
    <property type="project" value="UniProtKB-UniRule"/>
</dbReference>
<dbReference type="InterPro" id="IPR001765">
    <property type="entry name" value="Carbonic_anhydrase"/>
</dbReference>
<dbReference type="GO" id="GO:0015976">
    <property type="term" value="P:carbon utilization"/>
    <property type="evidence" value="ECO:0007669"/>
    <property type="project" value="InterPro"/>
</dbReference>
<comment type="caution">
    <text evidence="10">The sequence shown here is derived from an EMBL/GenBank/DDBJ whole genome shotgun (WGS) entry which is preliminary data.</text>
</comment>
<dbReference type="PANTHER" id="PTHR11002">
    <property type="entry name" value="CARBONIC ANHYDRASE"/>
    <property type="match status" value="1"/>
</dbReference>
<dbReference type="InterPro" id="IPR045066">
    <property type="entry name" value="Beta_CA_cladeB"/>
</dbReference>
<evidence type="ECO:0000256" key="2">
    <source>
        <dbReference type="ARBA" id="ARBA00012925"/>
    </source>
</evidence>
<reference evidence="10 11" key="1">
    <citation type="journal article" date="2023" name="Hortic Res">
        <title>Pangenome of water caltrop reveals structural variations and asymmetric subgenome divergence after allopolyploidization.</title>
        <authorList>
            <person name="Zhang X."/>
            <person name="Chen Y."/>
            <person name="Wang L."/>
            <person name="Yuan Y."/>
            <person name="Fang M."/>
            <person name="Shi L."/>
            <person name="Lu R."/>
            <person name="Comes H.P."/>
            <person name="Ma Y."/>
            <person name="Chen Y."/>
            <person name="Huang G."/>
            <person name="Zhou Y."/>
            <person name="Zheng Z."/>
            <person name="Qiu Y."/>
        </authorList>
    </citation>
    <scope>NUCLEOTIDE SEQUENCE [LARGE SCALE GENOMIC DNA]</scope>
    <source>
        <strain evidence="10">F231</strain>
    </source>
</reference>
<dbReference type="SUPFAM" id="SSF53056">
    <property type="entry name" value="beta-carbonic anhydrase, cab"/>
    <property type="match status" value="1"/>
</dbReference>
<dbReference type="FunFam" id="3.40.1050.10:FF:000002">
    <property type="entry name" value="Carbonic anhydrase"/>
    <property type="match status" value="1"/>
</dbReference>
<feature type="binding site" evidence="7">
    <location>
        <position position="227"/>
    </location>
    <ligand>
        <name>Zn(2+)</name>
        <dbReference type="ChEBI" id="CHEBI:29105"/>
    </ligand>
</feature>
<dbReference type="Proteomes" id="UP001346149">
    <property type="component" value="Unassembled WGS sequence"/>
</dbReference>
<dbReference type="Pfam" id="PF00484">
    <property type="entry name" value="Pro_CA"/>
    <property type="match status" value="1"/>
</dbReference>
<dbReference type="PANTHER" id="PTHR11002:SF56">
    <property type="entry name" value="BETA CARBONIC ANHYDRASE 2, CHLOROPLASTIC"/>
    <property type="match status" value="1"/>
</dbReference>
<comment type="function">
    <text evidence="8">Reversible hydration of carbon dioxide.</text>
</comment>
<dbReference type="CDD" id="cd00884">
    <property type="entry name" value="beta_CA_cladeB"/>
    <property type="match status" value="1"/>
</dbReference>
<evidence type="ECO:0000256" key="1">
    <source>
        <dbReference type="ARBA" id="ARBA00006217"/>
    </source>
</evidence>
<feature type="compositionally biased region" description="Low complexity" evidence="9">
    <location>
        <begin position="37"/>
        <end position="54"/>
    </location>
</feature>
<comment type="similarity">
    <text evidence="1 8">Belongs to the beta-class carbonic anhydrase family.</text>
</comment>
<dbReference type="Gene3D" id="3.40.1050.10">
    <property type="entry name" value="Carbonic anhydrase"/>
    <property type="match status" value="1"/>
</dbReference>
<feature type="binding site" evidence="7">
    <location>
        <position position="166"/>
    </location>
    <ligand>
        <name>Zn(2+)</name>
        <dbReference type="ChEBI" id="CHEBI:29105"/>
    </ligand>
</feature>
<dbReference type="InterPro" id="IPR015892">
    <property type="entry name" value="Carbonic_anhydrase_CS"/>
</dbReference>
<dbReference type="PROSITE" id="PS00704">
    <property type="entry name" value="PROK_CO2_ANHYDRASE_1"/>
    <property type="match status" value="1"/>
</dbReference>
<evidence type="ECO:0000256" key="9">
    <source>
        <dbReference type="SAM" id="MobiDB-lite"/>
    </source>
</evidence>
<organism evidence="10 11">
    <name type="scientific">Trapa natans</name>
    <name type="common">Water chestnut</name>
    <dbReference type="NCBI Taxonomy" id="22666"/>
    <lineage>
        <taxon>Eukaryota</taxon>
        <taxon>Viridiplantae</taxon>
        <taxon>Streptophyta</taxon>
        <taxon>Embryophyta</taxon>
        <taxon>Tracheophyta</taxon>
        <taxon>Spermatophyta</taxon>
        <taxon>Magnoliopsida</taxon>
        <taxon>eudicotyledons</taxon>
        <taxon>Gunneridae</taxon>
        <taxon>Pentapetalae</taxon>
        <taxon>rosids</taxon>
        <taxon>malvids</taxon>
        <taxon>Myrtales</taxon>
        <taxon>Lythraceae</taxon>
        <taxon>Trapa</taxon>
    </lineage>
</organism>
<keyword evidence="4 7" id="KW-0862">Zinc</keyword>
<evidence type="ECO:0000313" key="10">
    <source>
        <dbReference type="EMBL" id="KAK4775316.1"/>
    </source>
</evidence>
<keyword evidence="11" id="KW-1185">Reference proteome</keyword>
<sequence length="344" mass="37357">MAQMSTAPAASLNGVSLCLTSSTHHLRHHSVQPSAVSAKLASSSTAPSSPSLPTLIRNEPVLATPAPILNPVNWEDMGQDYEQAIEALKKLLHEKGDLKATAAAKVEQITAELQSTPSNGKIFNPVERVKEGFIHFKREKYDKNPALYGELAKGQSPKFMVFACSDSRVCPSHILDFQPGEAFVVRNVANIVPPYDQTRYAGVGSAIEYAVLHLKVEYIVVIGHSACGGIKGLMSFPYDGKYSTDFIEDWVKIGSPAKAKVLSAHGGKEFGEQCTHCEKEAVNVSLGNLLSYPFVREGLVNKTLGLKGGYYDFTKGSFELWGLDFSLSSSLSVKDVATILHWKL</sequence>